<dbReference type="Proteomes" id="UP001595776">
    <property type="component" value="Unassembled WGS sequence"/>
</dbReference>
<evidence type="ECO:0000313" key="3">
    <source>
        <dbReference type="Proteomes" id="UP001595776"/>
    </source>
</evidence>
<dbReference type="SUPFAM" id="SSF55718">
    <property type="entry name" value="SCP-like"/>
    <property type="match status" value="1"/>
</dbReference>
<reference evidence="3" key="1">
    <citation type="journal article" date="2019" name="Int. J. Syst. Evol. Microbiol.">
        <title>The Global Catalogue of Microorganisms (GCM) 10K type strain sequencing project: providing services to taxonomists for standard genome sequencing and annotation.</title>
        <authorList>
            <consortium name="The Broad Institute Genomics Platform"/>
            <consortium name="The Broad Institute Genome Sequencing Center for Infectious Disease"/>
            <person name="Wu L."/>
            <person name="Ma J."/>
        </authorList>
    </citation>
    <scope>NUCLEOTIDE SEQUENCE [LARGE SCALE GENOMIC DNA]</scope>
    <source>
        <strain evidence="3">CGMCC 1.15304</strain>
    </source>
</reference>
<proteinExistence type="predicted"/>
<keyword evidence="3" id="KW-1185">Reference proteome</keyword>
<evidence type="ECO:0000313" key="2">
    <source>
        <dbReference type="EMBL" id="MFC4346550.1"/>
    </source>
</evidence>
<dbReference type="RefSeq" id="WP_068150269.1">
    <property type="nucleotide sequence ID" value="NZ_JBHSCR010000001.1"/>
</dbReference>
<dbReference type="InterPro" id="IPR003033">
    <property type="entry name" value="SCP2_sterol-bd_dom"/>
</dbReference>
<dbReference type="Pfam" id="PF02036">
    <property type="entry name" value="SCP2"/>
    <property type="match status" value="1"/>
</dbReference>
<comment type="caution">
    <text evidence="2">The sequence shown here is derived from an EMBL/GenBank/DDBJ whole genome shotgun (WGS) entry which is preliminary data.</text>
</comment>
<dbReference type="Gene3D" id="3.30.1050.10">
    <property type="entry name" value="SCP2 sterol-binding domain"/>
    <property type="match status" value="1"/>
</dbReference>
<name>A0ABV8U5Y3_9PROT</name>
<feature type="domain" description="SCP2" evidence="1">
    <location>
        <begin position="35"/>
        <end position="133"/>
    </location>
</feature>
<gene>
    <name evidence="2" type="ORF">ACFO5Q_01660</name>
</gene>
<organism evidence="2 3">
    <name type="scientific">Kordiimonas lipolytica</name>
    <dbReference type="NCBI Taxonomy" id="1662421"/>
    <lineage>
        <taxon>Bacteria</taxon>
        <taxon>Pseudomonadati</taxon>
        <taxon>Pseudomonadota</taxon>
        <taxon>Alphaproteobacteria</taxon>
        <taxon>Kordiimonadales</taxon>
        <taxon>Kordiimonadaceae</taxon>
        <taxon>Kordiimonas</taxon>
    </lineage>
</organism>
<dbReference type="InterPro" id="IPR036527">
    <property type="entry name" value="SCP2_sterol-bd_dom_sf"/>
</dbReference>
<protein>
    <submittedName>
        <fullName evidence="2">SCP2 domain-containing protein</fullName>
    </submittedName>
</protein>
<evidence type="ECO:0000259" key="1">
    <source>
        <dbReference type="Pfam" id="PF02036"/>
    </source>
</evidence>
<dbReference type="EMBL" id="JBHSCR010000001">
    <property type="protein sequence ID" value="MFC4346550.1"/>
    <property type="molecule type" value="Genomic_DNA"/>
</dbReference>
<accession>A0ABV8U5Y3</accession>
<sequence length="175" mass="18921">MHIDFFRKAAPIAARSIRILPLPPANLALSLLVKRMSRRHANILERLQPIAGRLFSIQITDLGVALLLTVHSHAVAVKVVRQAPPCDVGIEGTLSVLFALLEGDLDGDSLFFSRDLQVDGDTEALLTLRNALDSEDFSLKRELLNISGPIIPAAQRIFEALAPAHPGALKSGGRP</sequence>